<organism evidence="1">
    <name type="scientific">Panicum hallii</name>
    <dbReference type="NCBI Taxonomy" id="206008"/>
    <lineage>
        <taxon>Eukaryota</taxon>
        <taxon>Viridiplantae</taxon>
        <taxon>Streptophyta</taxon>
        <taxon>Embryophyta</taxon>
        <taxon>Tracheophyta</taxon>
        <taxon>Spermatophyta</taxon>
        <taxon>Magnoliopsida</taxon>
        <taxon>Liliopsida</taxon>
        <taxon>Poales</taxon>
        <taxon>Poaceae</taxon>
        <taxon>PACMAD clade</taxon>
        <taxon>Panicoideae</taxon>
        <taxon>Panicodae</taxon>
        <taxon>Paniceae</taxon>
        <taxon>Panicinae</taxon>
        <taxon>Panicum</taxon>
        <taxon>Panicum sect. Panicum</taxon>
    </lineage>
</organism>
<evidence type="ECO:0000313" key="1">
    <source>
        <dbReference type="EMBL" id="PVH37656.1"/>
    </source>
</evidence>
<protein>
    <submittedName>
        <fullName evidence="1">Uncharacterized protein</fullName>
    </submittedName>
</protein>
<reference evidence="1" key="1">
    <citation type="submission" date="2018-04" db="EMBL/GenBank/DDBJ databases">
        <title>WGS assembly of Panicum hallii.</title>
        <authorList>
            <person name="Lovell J."/>
            <person name="Jenkins J."/>
            <person name="Lowry D."/>
            <person name="Mamidi S."/>
            <person name="Sreedasyam A."/>
            <person name="Weng X."/>
            <person name="Barry K."/>
            <person name="Bonette J."/>
            <person name="Campitelli B."/>
            <person name="Daum C."/>
            <person name="Gordon S."/>
            <person name="Gould B."/>
            <person name="Lipzen A."/>
            <person name="Macqueen A."/>
            <person name="Palacio-Mejia J."/>
            <person name="Plott C."/>
            <person name="Shakirov E."/>
            <person name="Shu S."/>
            <person name="Yoshinaga Y."/>
            <person name="Zane M."/>
            <person name="Rokhsar D."/>
            <person name="Grimwood J."/>
            <person name="Schmutz J."/>
            <person name="Juenger T."/>
        </authorList>
    </citation>
    <scope>NUCLEOTIDE SEQUENCE [LARGE SCALE GENOMIC DNA]</scope>
    <source>
        <strain evidence="1">FIL2</strain>
    </source>
</reference>
<name>A0A2T8IJ61_9POAL</name>
<dbReference type="AlphaFoldDB" id="A0A2T8IJ61"/>
<dbReference type="EMBL" id="CM008050">
    <property type="protein sequence ID" value="PVH37656.1"/>
    <property type="molecule type" value="Genomic_DNA"/>
</dbReference>
<sequence length="70" mass="8142">MNQLVFSPIKMPHVTRNKIYHTKSMMAQLTQTAQAKFTILNSIRNKTYQINDGTTYINIPGKIVWKVFVQ</sequence>
<gene>
    <name evidence="1" type="ORF">PAHAL_5G053600</name>
</gene>
<accession>A0A2T8IJ61</accession>
<dbReference type="Proteomes" id="UP000243499">
    <property type="component" value="Chromosome 5"/>
</dbReference>
<dbReference type="Gramene" id="PVH37656">
    <property type="protein sequence ID" value="PVH37656"/>
    <property type="gene ID" value="PAHAL_5G053600"/>
</dbReference>
<proteinExistence type="predicted"/>